<name>A0ABQ0IIW0_9ACTN</name>
<evidence type="ECO:0000313" key="2">
    <source>
        <dbReference type="EMBL" id="GAC83531.1"/>
    </source>
</evidence>
<evidence type="ECO:0000259" key="1">
    <source>
        <dbReference type="SMART" id="SM00507"/>
    </source>
</evidence>
<feature type="domain" description="HNH nuclease" evidence="1">
    <location>
        <begin position="11"/>
        <end position="71"/>
    </location>
</feature>
<dbReference type="Proteomes" id="UP000035021">
    <property type="component" value="Unassembled WGS sequence"/>
</dbReference>
<keyword evidence="3" id="KW-1185">Reference proteome</keyword>
<evidence type="ECO:0000313" key="3">
    <source>
        <dbReference type="Proteomes" id="UP000035021"/>
    </source>
</evidence>
<dbReference type="InterPro" id="IPR002711">
    <property type="entry name" value="HNH"/>
</dbReference>
<dbReference type="InterPro" id="IPR003615">
    <property type="entry name" value="HNH_nuc"/>
</dbReference>
<accession>A0ABQ0IIW0</accession>
<reference evidence="2 3" key="1">
    <citation type="submission" date="2013-02" db="EMBL/GenBank/DDBJ databases">
        <title>Whole genome shotgun sequence of Gordonia paraffinivorans NBRC 108238.</title>
        <authorList>
            <person name="Isaki-Nakamura S."/>
            <person name="Hosoyama A."/>
            <person name="Tsuchikane K."/>
            <person name="Ando Y."/>
            <person name="Baba S."/>
            <person name="Ohji S."/>
            <person name="Hamada M."/>
            <person name="Tamura T."/>
            <person name="Yamazoe A."/>
            <person name="Yamazaki S."/>
            <person name="Fujita N."/>
        </authorList>
    </citation>
    <scope>NUCLEOTIDE SEQUENCE [LARGE SCALE GENOMIC DNA]</scope>
    <source>
        <strain evidence="2 3">NBRC 108238</strain>
    </source>
</reference>
<dbReference type="Gene3D" id="1.10.30.50">
    <property type="match status" value="1"/>
</dbReference>
<sequence length="91" mass="10734">MARKRSSTLRDRHRRIIARGQPPCAICHQPIDYTIPYPHPDSFVVDHKKPFAHGGADTIDNKQPAHNRCNRVKSDRLEQPELRRHYTNRTW</sequence>
<dbReference type="RefSeq" id="WP_006899765.1">
    <property type="nucleotide sequence ID" value="NZ_BAOQ01000013.1"/>
</dbReference>
<protein>
    <recommendedName>
        <fullName evidence="1">HNH nuclease domain-containing protein</fullName>
    </recommendedName>
</protein>
<dbReference type="SMART" id="SM00507">
    <property type="entry name" value="HNHc"/>
    <property type="match status" value="1"/>
</dbReference>
<dbReference type="EMBL" id="BAOQ01000013">
    <property type="protein sequence ID" value="GAC83531.1"/>
    <property type="molecule type" value="Genomic_DNA"/>
</dbReference>
<organism evidence="2 3">
    <name type="scientific">Gordonia paraffinivorans NBRC 108238</name>
    <dbReference type="NCBI Taxonomy" id="1223543"/>
    <lineage>
        <taxon>Bacteria</taxon>
        <taxon>Bacillati</taxon>
        <taxon>Actinomycetota</taxon>
        <taxon>Actinomycetes</taxon>
        <taxon>Mycobacteriales</taxon>
        <taxon>Gordoniaceae</taxon>
        <taxon>Gordonia</taxon>
    </lineage>
</organism>
<gene>
    <name evidence="2" type="ORF">GP2_013_00080</name>
</gene>
<dbReference type="Pfam" id="PF01844">
    <property type="entry name" value="HNH"/>
    <property type="match status" value="1"/>
</dbReference>
<comment type="caution">
    <text evidence="2">The sequence shown here is derived from an EMBL/GenBank/DDBJ whole genome shotgun (WGS) entry which is preliminary data.</text>
</comment>
<dbReference type="CDD" id="cd00085">
    <property type="entry name" value="HNHc"/>
    <property type="match status" value="1"/>
</dbReference>
<proteinExistence type="predicted"/>